<dbReference type="RefSeq" id="WP_203962968.1">
    <property type="nucleotide sequence ID" value="NZ_AP023355.1"/>
</dbReference>
<feature type="domain" description="HTH lacI-type" evidence="5">
    <location>
        <begin position="11"/>
        <end position="65"/>
    </location>
</feature>
<keyword evidence="3" id="KW-0804">Transcription</keyword>
<dbReference type="Gene3D" id="1.10.260.40">
    <property type="entry name" value="lambda repressor-like DNA-binding domains"/>
    <property type="match status" value="1"/>
</dbReference>
<proteinExistence type="predicted"/>
<dbReference type="Gene3D" id="3.40.50.2300">
    <property type="match status" value="2"/>
</dbReference>
<dbReference type="SUPFAM" id="SSF47413">
    <property type="entry name" value="lambda repressor-like DNA-binding domains"/>
    <property type="match status" value="1"/>
</dbReference>
<keyword evidence="1" id="KW-0805">Transcription regulation</keyword>
<gene>
    <name evidence="6" type="ORF">Athai_41230</name>
</gene>
<name>A0A7R7DS31_9ACTN</name>
<evidence type="ECO:0000259" key="5">
    <source>
        <dbReference type="PROSITE" id="PS50932"/>
    </source>
</evidence>
<dbReference type="PANTHER" id="PTHR30146">
    <property type="entry name" value="LACI-RELATED TRANSCRIPTIONAL REPRESSOR"/>
    <property type="match status" value="1"/>
</dbReference>
<dbReference type="Proteomes" id="UP000611640">
    <property type="component" value="Chromosome"/>
</dbReference>
<dbReference type="AlphaFoldDB" id="A0A7R7DS31"/>
<dbReference type="InterPro" id="IPR000843">
    <property type="entry name" value="HTH_LacI"/>
</dbReference>
<sequence length="349" mass="36648">MAGAAGERRAPTIADVARLAGVSTGAVSYAMNDRPGVSARTRERIRQAAAQLGWEPSGAARALMRQSSQAVGLVVAATHLMTGNDFFAAFVTGLEQALSRRDFALLLRAVGAEPQAELLAYRRMWQQHQVDGVIVGDVRTDDARLAFLAEVGMPAVVVDRLTAGPAGFRTLDSDHPAGVRHAVRHLVGLGHRRVAFVGGPPRLRHVADRYGAWRAALAGAGAEPGPVAYEEATERGGIRATRAVLAARPRPTAIVYTSDLMAIAGLGAIRSAGLAVPDDVSVVGFDDVRLAAYLTPPLTTVRVDYVRLGRSCAELLLAVLAGEDPPEPPPVPADLVVRGSTAPPPTAPR</sequence>
<dbReference type="CDD" id="cd06267">
    <property type="entry name" value="PBP1_LacI_sugar_binding-like"/>
    <property type="match status" value="1"/>
</dbReference>
<accession>A0A7R7DS31</accession>
<dbReference type="Pfam" id="PF00356">
    <property type="entry name" value="LacI"/>
    <property type="match status" value="1"/>
</dbReference>
<dbReference type="Pfam" id="PF13377">
    <property type="entry name" value="Peripla_BP_3"/>
    <property type="match status" value="1"/>
</dbReference>
<dbReference type="GO" id="GO:0003700">
    <property type="term" value="F:DNA-binding transcription factor activity"/>
    <property type="evidence" value="ECO:0007669"/>
    <property type="project" value="TreeGrafter"/>
</dbReference>
<organism evidence="6 7">
    <name type="scientific">Actinocatenispora thailandica</name>
    <dbReference type="NCBI Taxonomy" id="227318"/>
    <lineage>
        <taxon>Bacteria</taxon>
        <taxon>Bacillati</taxon>
        <taxon>Actinomycetota</taxon>
        <taxon>Actinomycetes</taxon>
        <taxon>Micromonosporales</taxon>
        <taxon>Micromonosporaceae</taxon>
        <taxon>Actinocatenispora</taxon>
    </lineage>
</organism>
<dbReference type="SUPFAM" id="SSF53822">
    <property type="entry name" value="Periplasmic binding protein-like I"/>
    <property type="match status" value="1"/>
</dbReference>
<evidence type="ECO:0000256" key="4">
    <source>
        <dbReference type="SAM" id="MobiDB-lite"/>
    </source>
</evidence>
<feature type="region of interest" description="Disordered" evidence="4">
    <location>
        <begin position="323"/>
        <end position="349"/>
    </location>
</feature>
<dbReference type="PROSITE" id="PS00356">
    <property type="entry name" value="HTH_LACI_1"/>
    <property type="match status" value="1"/>
</dbReference>
<dbReference type="SMART" id="SM00354">
    <property type="entry name" value="HTH_LACI"/>
    <property type="match status" value="1"/>
</dbReference>
<evidence type="ECO:0000256" key="1">
    <source>
        <dbReference type="ARBA" id="ARBA00023015"/>
    </source>
</evidence>
<evidence type="ECO:0000313" key="6">
    <source>
        <dbReference type="EMBL" id="BCJ36620.1"/>
    </source>
</evidence>
<evidence type="ECO:0000256" key="2">
    <source>
        <dbReference type="ARBA" id="ARBA00023125"/>
    </source>
</evidence>
<evidence type="ECO:0000313" key="7">
    <source>
        <dbReference type="Proteomes" id="UP000611640"/>
    </source>
</evidence>
<keyword evidence="2" id="KW-0238">DNA-binding</keyword>
<reference evidence="6 7" key="1">
    <citation type="submission" date="2020-08" db="EMBL/GenBank/DDBJ databases">
        <title>Whole genome shotgun sequence of Actinocatenispora thailandica NBRC 105041.</title>
        <authorList>
            <person name="Komaki H."/>
            <person name="Tamura T."/>
        </authorList>
    </citation>
    <scope>NUCLEOTIDE SEQUENCE [LARGE SCALE GENOMIC DNA]</scope>
    <source>
        <strain evidence="6 7">NBRC 105041</strain>
    </source>
</reference>
<dbReference type="CDD" id="cd01392">
    <property type="entry name" value="HTH_LacI"/>
    <property type="match status" value="1"/>
</dbReference>
<dbReference type="PANTHER" id="PTHR30146:SF155">
    <property type="entry name" value="ALANINE RACEMASE"/>
    <property type="match status" value="1"/>
</dbReference>
<dbReference type="InterPro" id="IPR046335">
    <property type="entry name" value="LacI/GalR-like_sensor"/>
</dbReference>
<dbReference type="InterPro" id="IPR028082">
    <property type="entry name" value="Peripla_BP_I"/>
</dbReference>
<dbReference type="PROSITE" id="PS50932">
    <property type="entry name" value="HTH_LACI_2"/>
    <property type="match status" value="1"/>
</dbReference>
<evidence type="ECO:0000256" key="3">
    <source>
        <dbReference type="ARBA" id="ARBA00023163"/>
    </source>
</evidence>
<dbReference type="EMBL" id="AP023355">
    <property type="protein sequence ID" value="BCJ36620.1"/>
    <property type="molecule type" value="Genomic_DNA"/>
</dbReference>
<keyword evidence="7" id="KW-1185">Reference proteome</keyword>
<dbReference type="GO" id="GO:0000976">
    <property type="term" value="F:transcription cis-regulatory region binding"/>
    <property type="evidence" value="ECO:0007669"/>
    <property type="project" value="TreeGrafter"/>
</dbReference>
<dbReference type="InterPro" id="IPR010982">
    <property type="entry name" value="Lambda_DNA-bd_dom_sf"/>
</dbReference>
<dbReference type="KEGG" id="atl:Athai_41230"/>
<protein>
    <submittedName>
        <fullName evidence="6">LacI family transcriptional regulator</fullName>
    </submittedName>
</protein>